<dbReference type="Pfam" id="PF18766">
    <property type="entry name" value="SWI2_SNF2"/>
    <property type="match status" value="1"/>
</dbReference>
<keyword evidence="4" id="KW-0540">Nuclease</keyword>
<keyword evidence="10 11" id="KW-0238">DNA-binding</keyword>
<keyword evidence="5 11" id="KW-0547">Nucleotide-binding</keyword>
<sequence length="933" mass="109184">MAHQSEYALENDVIQQLENLGYERIKVRNTAQLTDNFRNIVNERNADKLKGKPLSDSEFKRMMIEISDKSVFDSAMILRDKYVLTRDDDTKAYIELLDQDKWCKNKFQVTNQVTVEDKYKGRYDVTILINGLPLVQIELKRSGVAISEAFNQVQRYQRHNFTGLFKFIQMLVISNKMETRYLANSDKQLMKGYMFYWTDEQNNRINNLHDFIQSFLEPCHIAKMISRYMVTNETDKLLMALRPYQVYAVENILNQATETNNNGYVWHTTGSGKTLTSFKASQLLAKQNDVKKVIFLVDRKDLDSQTFAEFNKFQTGSVDDTENTRTLLKQLGDDSQTLIVTTIQKMAKAIKSDNPVMDRYKEDKVIFIIDECHRTQFGNMHKLIREHFQNAQYFGFTGTPRFPENKSQDGRATADIFGRCLHTYLIKDAIRDGNVLGFSVDYMRTASMHNMTEEEYVQAIDEAEFWDDPVRLKEIAQNIIKNYDKKTSKGKYTSILTVRSIPIAMEYYRLFRQLKDEGKHNLKVATVFTTQPNQDTKEKEDFKYAREELDSVMKDYNTMYDTNFDTNNYPGYFTDISKRMKKVVPGEKIDLLIVVDLFLTGFDSKKLNTLYVDRNLQYHGLIQAFSRTNRIETETKPYGNIVCYRPLKDKTDRAIELFSQTDNTDTVLAPAYSTLIQEFRDAIAKVFDIAPVPESVDALERESDQEAFVLAFRDASVLLVKLKPFDEFEFTVEEAGISEQMFEDYQGKYKHLYEEVQLRKKNKEKEDIEKVSILDDIDFKIEIMRNDLINVEYILDLISQINLEDKTAQRNDRNEIHKLLDKADDEKLRLKSDLIREFLDEVVPSLSKDTDINEVYYRFEEEKKDEEVEEFASEKEFDLEELRRLLSEYEYSGQINKEAIDKRTKGGLLVRGKKVDQIADFIKHTVYKFTNVG</sequence>
<evidence type="ECO:0000256" key="11">
    <source>
        <dbReference type="RuleBase" id="RU364115"/>
    </source>
</evidence>
<dbReference type="Pfam" id="PF22679">
    <property type="entry name" value="T1R_D3-like"/>
    <property type="match status" value="1"/>
</dbReference>
<evidence type="ECO:0000313" key="14">
    <source>
        <dbReference type="Proteomes" id="UP000293854"/>
    </source>
</evidence>
<dbReference type="SUPFAM" id="SSF52540">
    <property type="entry name" value="P-loop containing nucleoside triphosphate hydrolases"/>
    <property type="match status" value="1"/>
</dbReference>
<dbReference type="PANTHER" id="PTHR30195:SF16">
    <property type="entry name" value="TYPE I RESTRICTION ENZYME ENDONUCLEASE SUBUNIT"/>
    <property type="match status" value="1"/>
</dbReference>
<dbReference type="InterPro" id="IPR040980">
    <property type="entry name" value="SWI2_SNF2"/>
</dbReference>
<evidence type="ECO:0000256" key="2">
    <source>
        <dbReference type="ARBA" id="ARBA00008598"/>
    </source>
</evidence>
<evidence type="ECO:0000256" key="4">
    <source>
        <dbReference type="ARBA" id="ARBA00022722"/>
    </source>
</evidence>
<accession>A0A4Q7CMG0</accession>
<dbReference type="InterPro" id="IPR007409">
    <property type="entry name" value="Restrct_endonuc_type1_HsdR_N"/>
</dbReference>
<dbReference type="InterPro" id="IPR004473">
    <property type="entry name" value="Restrct_endonuc_typeI_HsdR"/>
</dbReference>
<keyword evidence="7 13" id="KW-0255">Endonuclease</keyword>
<dbReference type="CDD" id="cd18030">
    <property type="entry name" value="DEXHc_RE_I_HsdR"/>
    <property type="match status" value="1"/>
</dbReference>
<dbReference type="Gene3D" id="3.90.1570.50">
    <property type="match status" value="1"/>
</dbReference>
<dbReference type="Pfam" id="PF12008">
    <property type="entry name" value="EcoR124_C"/>
    <property type="match status" value="1"/>
</dbReference>
<dbReference type="GO" id="GO:0005524">
    <property type="term" value="F:ATP binding"/>
    <property type="evidence" value="ECO:0007669"/>
    <property type="project" value="UniProtKB-KW"/>
</dbReference>
<dbReference type="Proteomes" id="UP000293854">
    <property type="component" value="Unassembled WGS sequence"/>
</dbReference>
<evidence type="ECO:0000259" key="12">
    <source>
        <dbReference type="PROSITE" id="PS51192"/>
    </source>
</evidence>
<comment type="subunit">
    <text evidence="3 11">The type I restriction/modification system is composed of three polypeptides R, M and S.</text>
</comment>
<dbReference type="EMBL" id="RQTE01000219">
    <property type="protein sequence ID" value="RZI00843.1"/>
    <property type="molecule type" value="Genomic_DNA"/>
</dbReference>
<proteinExistence type="inferred from homology"/>
<feature type="domain" description="Helicase ATP-binding" evidence="12">
    <location>
        <begin position="254"/>
        <end position="400"/>
    </location>
</feature>
<dbReference type="RefSeq" id="WP_130135685.1">
    <property type="nucleotide sequence ID" value="NZ_RQTE01000219.1"/>
</dbReference>
<evidence type="ECO:0000256" key="6">
    <source>
        <dbReference type="ARBA" id="ARBA00022747"/>
    </source>
</evidence>
<dbReference type="SMART" id="SM00487">
    <property type="entry name" value="DEXDc"/>
    <property type="match status" value="1"/>
</dbReference>
<comment type="catalytic activity">
    <reaction evidence="1 11">
        <text>Endonucleolytic cleavage of DNA to give random double-stranded fragments with terminal 5'-phosphates, ATP is simultaneously hydrolyzed.</text>
        <dbReference type="EC" id="3.1.21.3"/>
    </reaction>
</comment>
<comment type="function">
    <text evidence="11">Subunit R is required for both nuclease and ATPase activities, but not for modification.</text>
</comment>
<comment type="similarity">
    <text evidence="2 11">Belongs to the HsdR family.</text>
</comment>
<evidence type="ECO:0000256" key="8">
    <source>
        <dbReference type="ARBA" id="ARBA00022801"/>
    </source>
</evidence>
<dbReference type="NCBIfam" id="TIGR00348">
    <property type="entry name" value="hsdR"/>
    <property type="match status" value="1"/>
</dbReference>
<evidence type="ECO:0000256" key="7">
    <source>
        <dbReference type="ARBA" id="ARBA00022759"/>
    </source>
</evidence>
<dbReference type="PROSITE" id="PS51192">
    <property type="entry name" value="HELICASE_ATP_BIND_1"/>
    <property type="match status" value="1"/>
</dbReference>
<evidence type="ECO:0000256" key="9">
    <source>
        <dbReference type="ARBA" id="ARBA00022840"/>
    </source>
</evidence>
<dbReference type="GO" id="GO:0003677">
    <property type="term" value="F:DNA binding"/>
    <property type="evidence" value="ECO:0007669"/>
    <property type="project" value="UniProtKB-KW"/>
</dbReference>
<dbReference type="Gene3D" id="3.40.50.300">
    <property type="entry name" value="P-loop containing nucleotide triphosphate hydrolases"/>
    <property type="match status" value="2"/>
</dbReference>
<keyword evidence="9 11" id="KW-0067">ATP-binding</keyword>
<evidence type="ECO:0000256" key="5">
    <source>
        <dbReference type="ARBA" id="ARBA00022741"/>
    </source>
</evidence>
<dbReference type="InterPro" id="IPR022625">
    <property type="entry name" value="TypeI_RM_Rsu_C"/>
</dbReference>
<name>A0A4Q7CMG0_9STAP</name>
<dbReference type="GO" id="GO:0009307">
    <property type="term" value="P:DNA restriction-modification system"/>
    <property type="evidence" value="ECO:0007669"/>
    <property type="project" value="UniProtKB-KW"/>
</dbReference>
<dbReference type="Pfam" id="PF04313">
    <property type="entry name" value="HSDR_N"/>
    <property type="match status" value="1"/>
</dbReference>
<dbReference type="InterPro" id="IPR014001">
    <property type="entry name" value="Helicase_ATP-bd"/>
</dbReference>
<dbReference type="GO" id="GO:0009035">
    <property type="term" value="F:type I site-specific deoxyribonuclease activity"/>
    <property type="evidence" value="ECO:0007669"/>
    <property type="project" value="UniProtKB-EC"/>
</dbReference>
<evidence type="ECO:0000256" key="10">
    <source>
        <dbReference type="ARBA" id="ARBA00023125"/>
    </source>
</evidence>
<dbReference type="CDD" id="cd22332">
    <property type="entry name" value="HsdR_N"/>
    <property type="match status" value="1"/>
</dbReference>
<comment type="caution">
    <text evidence="13">The sequence shown here is derived from an EMBL/GenBank/DDBJ whole genome shotgun (WGS) entry which is preliminary data.</text>
</comment>
<dbReference type="InterPro" id="IPR055180">
    <property type="entry name" value="HsdR_RecA-like_helicase_dom_2"/>
</dbReference>
<dbReference type="EC" id="3.1.21.3" evidence="11"/>
<evidence type="ECO:0000313" key="13">
    <source>
        <dbReference type="EMBL" id="RZI00843.1"/>
    </source>
</evidence>
<evidence type="ECO:0000256" key="1">
    <source>
        <dbReference type="ARBA" id="ARBA00000851"/>
    </source>
</evidence>
<dbReference type="CDD" id="cd18800">
    <property type="entry name" value="SF2_C_EcoR124I-like"/>
    <property type="match status" value="1"/>
</dbReference>
<dbReference type="InterPro" id="IPR027417">
    <property type="entry name" value="P-loop_NTPase"/>
</dbReference>
<keyword evidence="8 11" id="KW-0378">Hydrolase</keyword>
<gene>
    <name evidence="13" type="ORF">EIG99_10365</name>
</gene>
<dbReference type="InterPro" id="IPR051268">
    <property type="entry name" value="Type-I_R_enzyme_R_subunit"/>
</dbReference>
<dbReference type="AlphaFoldDB" id="A0A4Q7CMG0"/>
<organism evidence="13 14">
    <name type="scientific">Staphylococcus condimenti</name>
    <dbReference type="NCBI Taxonomy" id="70255"/>
    <lineage>
        <taxon>Bacteria</taxon>
        <taxon>Bacillati</taxon>
        <taxon>Bacillota</taxon>
        <taxon>Bacilli</taxon>
        <taxon>Bacillales</taxon>
        <taxon>Staphylococcaceae</taxon>
        <taxon>Staphylococcus</taxon>
    </lineage>
</organism>
<dbReference type="Gene3D" id="1.20.58.910">
    <property type="match status" value="1"/>
</dbReference>
<reference evidence="13 14" key="1">
    <citation type="submission" date="2018-11" db="EMBL/GenBank/DDBJ databases">
        <title>Genomic profiling of Staphylococcus species from a Poultry farm system in KwaZulu-Natal, South Africa.</title>
        <authorList>
            <person name="Amoako D.G."/>
            <person name="Somboro A.M."/>
            <person name="Abia A.L.K."/>
            <person name="Bester L.A."/>
            <person name="Essack S.Y."/>
        </authorList>
    </citation>
    <scope>NUCLEOTIDE SEQUENCE [LARGE SCALE GENOMIC DNA]</scope>
    <source>
        <strain evidence="13 14">SA11</strain>
    </source>
</reference>
<dbReference type="PANTHER" id="PTHR30195">
    <property type="entry name" value="TYPE I SITE-SPECIFIC DEOXYRIBONUCLEASE PROTEIN SUBUNIT M AND R"/>
    <property type="match status" value="1"/>
</dbReference>
<keyword evidence="6 11" id="KW-0680">Restriction system</keyword>
<evidence type="ECO:0000256" key="3">
    <source>
        <dbReference type="ARBA" id="ARBA00011296"/>
    </source>
</evidence>
<protein>
    <recommendedName>
        <fullName evidence="11">Type I restriction enzyme endonuclease subunit</fullName>
        <shortName evidence="11">R protein</shortName>
        <ecNumber evidence="11">3.1.21.3</ecNumber>
    </recommendedName>
    <alternativeName>
        <fullName evidence="11">Type-1 restriction enzyme R protein</fullName>
    </alternativeName>
</protein>